<dbReference type="OrthoDB" id="10269001at2759"/>
<evidence type="ECO:0000313" key="2">
    <source>
        <dbReference type="EMBL" id="KAE9333293.1"/>
    </source>
</evidence>
<protein>
    <submittedName>
        <fullName evidence="2">Uncharacterized protein</fullName>
    </submittedName>
</protein>
<proteinExistence type="predicted"/>
<accession>A0A6A4F6E2</accession>
<dbReference type="AlphaFoldDB" id="A0A6A4F6E2"/>
<reference evidence="2 3" key="1">
    <citation type="submission" date="2018-08" db="EMBL/GenBank/DDBJ databases">
        <title>Genomic investigation of the strawberry pathogen Phytophthora fragariae indicates pathogenicity is determined by transcriptional variation in three key races.</title>
        <authorList>
            <person name="Adams T.M."/>
            <person name="Armitage A.D."/>
            <person name="Sobczyk M.K."/>
            <person name="Bates H.J."/>
            <person name="Dunwell J.M."/>
            <person name="Nellist C.F."/>
            <person name="Harrison R.J."/>
        </authorList>
    </citation>
    <scope>NUCLEOTIDE SEQUENCE [LARGE SCALE GENOMIC DNA]</scope>
    <source>
        <strain evidence="1 4">SCRP324</strain>
        <strain evidence="2 3">SCRP333</strain>
    </source>
</reference>
<keyword evidence="3" id="KW-1185">Reference proteome</keyword>
<dbReference type="Proteomes" id="UP000435112">
    <property type="component" value="Unassembled WGS sequence"/>
</dbReference>
<sequence>MVRANYYEVRELDIKDMTAKDHKLWRAGGVLVETEPDRHFGF</sequence>
<name>A0A6A4F6E2_9STRA</name>
<evidence type="ECO:0000313" key="4">
    <source>
        <dbReference type="Proteomes" id="UP000435112"/>
    </source>
</evidence>
<gene>
    <name evidence="1" type="ORF">PR002_g13838</name>
    <name evidence="2" type="ORF">PR003_g14096</name>
</gene>
<dbReference type="EMBL" id="QXFU01000934">
    <property type="protein sequence ID" value="KAE9015770.1"/>
    <property type="molecule type" value="Genomic_DNA"/>
</dbReference>
<dbReference type="EMBL" id="QXFT01000918">
    <property type="protein sequence ID" value="KAE9333293.1"/>
    <property type="molecule type" value="Genomic_DNA"/>
</dbReference>
<evidence type="ECO:0000313" key="1">
    <source>
        <dbReference type="EMBL" id="KAE9015770.1"/>
    </source>
</evidence>
<comment type="caution">
    <text evidence="2">The sequence shown here is derived from an EMBL/GenBank/DDBJ whole genome shotgun (WGS) entry which is preliminary data.</text>
</comment>
<dbReference type="Proteomes" id="UP000434957">
    <property type="component" value="Unassembled WGS sequence"/>
</dbReference>
<evidence type="ECO:0000313" key="3">
    <source>
        <dbReference type="Proteomes" id="UP000434957"/>
    </source>
</evidence>
<organism evidence="2 3">
    <name type="scientific">Phytophthora rubi</name>
    <dbReference type="NCBI Taxonomy" id="129364"/>
    <lineage>
        <taxon>Eukaryota</taxon>
        <taxon>Sar</taxon>
        <taxon>Stramenopiles</taxon>
        <taxon>Oomycota</taxon>
        <taxon>Peronosporomycetes</taxon>
        <taxon>Peronosporales</taxon>
        <taxon>Peronosporaceae</taxon>
        <taxon>Phytophthora</taxon>
    </lineage>
</organism>